<dbReference type="Proteomes" id="UP000304148">
    <property type="component" value="Chromosome"/>
</dbReference>
<protein>
    <submittedName>
        <fullName evidence="1">Uncharacterized protein</fullName>
    </submittedName>
</protein>
<evidence type="ECO:0000313" key="1">
    <source>
        <dbReference type="EMBL" id="SYX86541.1"/>
    </source>
</evidence>
<reference evidence="2" key="1">
    <citation type="submission" date="2018-08" db="EMBL/GenBank/DDBJ databases">
        <authorList>
            <person name="Chevrot R."/>
        </authorList>
    </citation>
    <scope>NUCLEOTIDE SEQUENCE [LARGE SCALE GENOMIC DNA]</scope>
</reference>
<evidence type="ECO:0000313" key="2">
    <source>
        <dbReference type="Proteomes" id="UP000304148"/>
    </source>
</evidence>
<dbReference type="EMBL" id="LS992241">
    <property type="protein sequence ID" value="SYX86541.1"/>
    <property type="molecule type" value="Genomic_DNA"/>
</dbReference>
<sequence>MVNTSNQRFSHPFKPNIPLHVKRYKVSPWRHAFLFVLINLSPESYIYKKKESKSLMRDLDSLLAHTSLYVVACSN</sequence>
<proteinExistence type="predicted"/>
<gene>
    <name evidence="1" type="ORF">PBLR_14967</name>
</gene>
<accession>A0A383RIP4</accession>
<name>A0A383RIP4_PAEAL</name>
<dbReference type="AlphaFoldDB" id="A0A383RIP4"/>
<organism evidence="1 2">
    <name type="scientific">Paenibacillus alvei</name>
    <name type="common">Bacillus alvei</name>
    <dbReference type="NCBI Taxonomy" id="44250"/>
    <lineage>
        <taxon>Bacteria</taxon>
        <taxon>Bacillati</taxon>
        <taxon>Bacillota</taxon>
        <taxon>Bacilli</taxon>
        <taxon>Bacillales</taxon>
        <taxon>Paenibacillaceae</taxon>
        <taxon>Paenibacillus</taxon>
    </lineage>
</organism>